<dbReference type="EMBL" id="BMOM01000001">
    <property type="protein sequence ID" value="GGL97494.1"/>
    <property type="molecule type" value="Genomic_DNA"/>
</dbReference>
<organism evidence="1 2">
    <name type="scientific">Deinococcus aerophilus</name>
    <dbReference type="NCBI Taxonomy" id="522488"/>
    <lineage>
        <taxon>Bacteria</taxon>
        <taxon>Thermotogati</taxon>
        <taxon>Deinococcota</taxon>
        <taxon>Deinococci</taxon>
        <taxon>Deinococcales</taxon>
        <taxon>Deinococcaceae</taxon>
        <taxon>Deinococcus</taxon>
    </lineage>
</organism>
<dbReference type="InterPro" id="IPR028994">
    <property type="entry name" value="Integrin_alpha_N"/>
</dbReference>
<dbReference type="SUPFAM" id="SSF69318">
    <property type="entry name" value="Integrin alpha N-terminal domain"/>
    <property type="match status" value="1"/>
</dbReference>
<comment type="caution">
    <text evidence="1">The sequence shown here is derived from an EMBL/GenBank/DDBJ whole genome shotgun (WGS) entry which is preliminary data.</text>
</comment>
<evidence type="ECO:0000313" key="1">
    <source>
        <dbReference type="EMBL" id="GGL97494.1"/>
    </source>
</evidence>
<dbReference type="Proteomes" id="UP000661918">
    <property type="component" value="Unassembled WGS sequence"/>
</dbReference>
<gene>
    <name evidence="1" type="ORF">GCM10010841_02340</name>
</gene>
<evidence type="ECO:0008006" key="3">
    <source>
        <dbReference type="Google" id="ProtNLM"/>
    </source>
</evidence>
<sequence>MPRSFWLVPLLGSVLCGLGGAVGGSAGTAAAPAGLLLVLVQAPGSDLAQVLGGAEQGRWRNVGDILPALQGPGRPGTYVRRAPGEGPTPVRAGLPQSFGVPCEDAYHLPVTPVNVPDRFQLFTASDLNAWPRPVTALPASSPIYREIVRAELVRRGLPNPTVRLVGLTRADLDGNGTQEVIIEATHHAGQPGDLFPPRSGQPGDYSIVLLRHVVGEQVRTVTLAADVAPRTPATENGASAVRPLAVLSRLAGVADLNGDGRMELLLYEAYYEGSAFRVWEWSPARGLTPTPLQAGCGV</sequence>
<accession>A0ABQ2GI14</accession>
<name>A0ABQ2GI14_9DEIO</name>
<protein>
    <recommendedName>
        <fullName evidence="3">VCBS repeat-containing protein</fullName>
    </recommendedName>
</protein>
<keyword evidence="2" id="KW-1185">Reference proteome</keyword>
<reference evidence="2" key="1">
    <citation type="journal article" date="2019" name="Int. J. Syst. Evol. Microbiol.">
        <title>The Global Catalogue of Microorganisms (GCM) 10K type strain sequencing project: providing services to taxonomists for standard genome sequencing and annotation.</title>
        <authorList>
            <consortium name="The Broad Institute Genomics Platform"/>
            <consortium name="The Broad Institute Genome Sequencing Center for Infectious Disease"/>
            <person name="Wu L."/>
            <person name="Ma J."/>
        </authorList>
    </citation>
    <scope>NUCLEOTIDE SEQUENCE [LARGE SCALE GENOMIC DNA]</scope>
    <source>
        <strain evidence="2">JCM 15443</strain>
    </source>
</reference>
<proteinExistence type="predicted"/>
<evidence type="ECO:0000313" key="2">
    <source>
        <dbReference type="Proteomes" id="UP000661918"/>
    </source>
</evidence>
<dbReference type="RefSeq" id="WP_188900455.1">
    <property type="nucleotide sequence ID" value="NZ_BMOM01000001.1"/>
</dbReference>